<protein>
    <recommendedName>
        <fullName evidence="5">DUF4355 domain-containing protein</fullName>
    </recommendedName>
</protein>
<keyword evidence="1" id="KW-0175">Coiled coil</keyword>
<organism evidence="3 4">
    <name type="scientific">Brevibacterium sediminis</name>
    <dbReference type="NCBI Taxonomy" id="1857024"/>
    <lineage>
        <taxon>Bacteria</taxon>
        <taxon>Bacillati</taxon>
        <taxon>Actinomycetota</taxon>
        <taxon>Actinomycetes</taxon>
        <taxon>Micrococcales</taxon>
        <taxon>Brevibacteriaceae</taxon>
        <taxon>Brevibacterium</taxon>
    </lineage>
</organism>
<dbReference type="Proteomes" id="UP000314223">
    <property type="component" value="Unassembled WGS sequence"/>
</dbReference>
<evidence type="ECO:0000313" key="4">
    <source>
        <dbReference type="Proteomes" id="UP000314223"/>
    </source>
</evidence>
<dbReference type="AlphaFoldDB" id="A0A5C4X2X8"/>
<evidence type="ECO:0000313" key="3">
    <source>
        <dbReference type="EMBL" id="TNM55918.1"/>
    </source>
</evidence>
<evidence type="ECO:0000256" key="2">
    <source>
        <dbReference type="SAM" id="MobiDB-lite"/>
    </source>
</evidence>
<accession>A0A5C4X2X8</accession>
<evidence type="ECO:0008006" key="5">
    <source>
        <dbReference type="Google" id="ProtNLM"/>
    </source>
</evidence>
<proteinExistence type="predicted"/>
<dbReference type="EMBL" id="VDMQ01000003">
    <property type="protein sequence ID" value="TNM55918.1"/>
    <property type="molecule type" value="Genomic_DNA"/>
</dbReference>
<evidence type="ECO:0000256" key="1">
    <source>
        <dbReference type="SAM" id="Coils"/>
    </source>
</evidence>
<gene>
    <name evidence="3" type="ORF">FHQ09_06690</name>
</gene>
<dbReference type="RefSeq" id="WP_139468057.1">
    <property type="nucleotide sequence ID" value="NZ_VDMQ01000003.1"/>
</dbReference>
<feature type="coiled-coil region" evidence="1">
    <location>
        <begin position="7"/>
        <end position="86"/>
    </location>
</feature>
<dbReference type="Gene3D" id="1.20.120.330">
    <property type="entry name" value="Nucleotidyltransferases domain 2"/>
    <property type="match status" value="1"/>
</dbReference>
<feature type="region of interest" description="Disordered" evidence="2">
    <location>
        <begin position="125"/>
        <end position="157"/>
    </location>
</feature>
<sequence>MDYEAEYNKLKTEFDELKSESRKWEDRSKANYKDLQDAQTALSERDKAIEEANSRLSELETDNDGLKSKLDQFEQAEAQAAQEKAHAELVSEVAEAQGVDASALRGSTKEELEAHAETLKAVFKPSAPVIEGQANTPGEQPSDELREFTRGLFSSDE</sequence>
<name>A0A5C4X2X8_9MICO</name>
<reference evidence="3 4" key="1">
    <citation type="submission" date="2019-06" db="EMBL/GenBank/DDBJ databases">
        <authorList>
            <person name="Mardanova A.M."/>
            <person name="Pudova D.S."/>
            <person name="Shagimardanova E.I."/>
            <person name="Gogoleva N.E."/>
            <person name="Lutfullin M.T."/>
            <person name="Hadieva G.F."/>
            <person name="Sharipova M.R."/>
        </authorList>
    </citation>
    <scope>NUCLEOTIDE SEQUENCE [LARGE SCALE GENOMIC DNA]</scope>
    <source>
        <strain evidence="3 4">MG-1</strain>
    </source>
</reference>
<comment type="caution">
    <text evidence="3">The sequence shown here is derived from an EMBL/GenBank/DDBJ whole genome shotgun (WGS) entry which is preliminary data.</text>
</comment>